<dbReference type="GO" id="GO:0009982">
    <property type="term" value="F:pseudouridine synthase activity"/>
    <property type="evidence" value="ECO:0007669"/>
    <property type="project" value="InterPro"/>
</dbReference>
<name>A0A173YBY2_9FIRM</name>
<dbReference type="CDD" id="cd00165">
    <property type="entry name" value="S4"/>
    <property type="match status" value="1"/>
</dbReference>
<keyword evidence="3 6" id="KW-0413">Isomerase</keyword>
<dbReference type="InterPro" id="IPR050188">
    <property type="entry name" value="RluA_PseudoU_synthase"/>
</dbReference>
<accession>A0A173YBY2</accession>
<dbReference type="Proteomes" id="UP000095597">
    <property type="component" value="Unassembled WGS sequence"/>
</dbReference>
<dbReference type="InterPro" id="IPR006224">
    <property type="entry name" value="PsdUridine_synth_RluA-like_CS"/>
</dbReference>
<evidence type="ECO:0000256" key="1">
    <source>
        <dbReference type="ARBA" id="ARBA00000073"/>
    </source>
</evidence>
<dbReference type="AlphaFoldDB" id="A0A173YBY2"/>
<dbReference type="EMBL" id="CYXO01000007">
    <property type="protein sequence ID" value="CUM98392.1"/>
    <property type="molecule type" value="Genomic_DNA"/>
</dbReference>
<dbReference type="EMBL" id="CYYY01000011">
    <property type="protein sequence ID" value="CUO10421.1"/>
    <property type="molecule type" value="Genomic_DNA"/>
</dbReference>
<dbReference type="InterPro" id="IPR020103">
    <property type="entry name" value="PsdUridine_synth_cat_dom_sf"/>
</dbReference>
<gene>
    <name evidence="9" type="primary">rluC_1</name>
    <name evidence="8" type="synonym">rluC_2</name>
    <name evidence="9" type="ORF">ERS852408_00652</name>
    <name evidence="10" type="ORF">ERS852423_02285</name>
    <name evidence="8" type="ORF">ERS852573_01401</name>
</gene>
<dbReference type="InterPro" id="IPR006145">
    <property type="entry name" value="PsdUridine_synth_RsuA/RluA"/>
</dbReference>
<evidence type="ECO:0000313" key="11">
    <source>
        <dbReference type="Proteomes" id="UP000095380"/>
    </source>
</evidence>
<evidence type="ECO:0000259" key="7">
    <source>
        <dbReference type="Pfam" id="PF00849"/>
    </source>
</evidence>
<evidence type="ECO:0000256" key="3">
    <source>
        <dbReference type="ARBA" id="ARBA00023235"/>
    </source>
</evidence>
<dbReference type="CDD" id="cd02869">
    <property type="entry name" value="PseudoU_synth_RluA_like"/>
    <property type="match status" value="1"/>
</dbReference>
<feature type="active site" evidence="4">
    <location>
        <position position="149"/>
    </location>
</feature>
<proteinExistence type="inferred from homology"/>
<dbReference type="GO" id="GO:0006396">
    <property type="term" value="P:RNA processing"/>
    <property type="evidence" value="ECO:0007669"/>
    <property type="project" value="UniProtKB-ARBA"/>
</dbReference>
<dbReference type="PANTHER" id="PTHR21600:SF83">
    <property type="entry name" value="PSEUDOURIDYLATE SYNTHASE RPUSD4, MITOCHONDRIAL"/>
    <property type="match status" value="1"/>
</dbReference>
<evidence type="ECO:0000256" key="5">
    <source>
        <dbReference type="PROSITE-ProRule" id="PRU00182"/>
    </source>
</evidence>
<dbReference type="PANTHER" id="PTHR21600">
    <property type="entry name" value="MITOCHONDRIAL RNA PSEUDOURIDINE SYNTHASE"/>
    <property type="match status" value="1"/>
</dbReference>
<dbReference type="Pfam" id="PF00849">
    <property type="entry name" value="PseudoU_synth_2"/>
    <property type="match status" value="1"/>
</dbReference>
<dbReference type="EMBL" id="CYYM01000002">
    <property type="protein sequence ID" value="CUN61163.1"/>
    <property type="molecule type" value="Genomic_DNA"/>
</dbReference>
<dbReference type="GO" id="GO:0003723">
    <property type="term" value="F:RNA binding"/>
    <property type="evidence" value="ECO:0007669"/>
    <property type="project" value="UniProtKB-KW"/>
</dbReference>
<evidence type="ECO:0000313" key="10">
    <source>
        <dbReference type="EMBL" id="CUO10421.1"/>
    </source>
</evidence>
<dbReference type="EC" id="5.4.99.-" evidence="6"/>
<evidence type="ECO:0000256" key="2">
    <source>
        <dbReference type="ARBA" id="ARBA00010876"/>
    </source>
</evidence>
<dbReference type="PROSITE" id="PS01129">
    <property type="entry name" value="PSI_RLU"/>
    <property type="match status" value="1"/>
</dbReference>
<dbReference type="RefSeq" id="WP_006426495.1">
    <property type="nucleotide sequence ID" value="NZ_CABIWY010000011.1"/>
</dbReference>
<dbReference type="NCBIfam" id="TIGR00005">
    <property type="entry name" value="rluA_subfam"/>
    <property type="match status" value="1"/>
</dbReference>
<dbReference type="OrthoDB" id="9773999at2"/>
<evidence type="ECO:0000313" key="13">
    <source>
        <dbReference type="Proteomes" id="UP000095597"/>
    </source>
</evidence>
<protein>
    <recommendedName>
        <fullName evidence="6">Pseudouridine synthase</fullName>
        <ecNumber evidence="6">5.4.99.-</ecNumber>
    </recommendedName>
</protein>
<evidence type="ECO:0000313" key="12">
    <source>
        <dbReference type="Proteomes" id="UP000095439"/>
    </source>
</evidence>
<evidence type="ECO:0000256" key="4">
    <source>
        <dbReference type="PIRSR" id="PIRSR606225-1"/>
    </source>
</evidence>
<comment type="similarity">
    <text evidence="2 6">Belongs to the pseudouridine synthase RluA family.</text>
</comment>
<evidence type="ECO:0000256" key="6">
    <source>
        <dbReference type="RuleBase" id="RU362028"/>
    </source>
</evidence>
<comment type="catalytic activity">
    <reaction evidence="1 6">
        <text>a uridine in RNA = a pseudouridine in RNA</text>
        <dbReference type="Rhea" id="RHEA:48348"/>
        <dbReference type="Rhea" id="RHEA-COMP:12068"/>
        <dbReference type="Rhea" id="RHEA-COMP:12069"/>
        <dbReference type="ChEBI" id="CHEBI:65314"/>
        <dbReference type="ChEBI" id="CHEBI:65315"/>
    </reaction>
</comment>
<feature type="domain" description="Pseudouridine synthase RsuA/RluA-like" evidence="7">
    <location>
        <begin position="96"/>
        <end position="258"/>
    </location>
</feature>
<evidence type="ECO:0000313" key="9">
    <source>
        <dbReference type="EMBL" id="CUN61163.1"/>
    </source>
</evidence>
<sequence>MKELIIHDNEAGQRLDKLLRKYLSEAPGSFIYKMLRKKNIVLNGKKATGNEHLKKGDSVKLFLADDTIAKFQAAGKTVEESIKNTVKLDVIYEDQNVIFINKPSGMLSQKAKETDVSVVENVTAYLLESGQLTRENLKTFRPSICNRLDRNTSGLIVAGKSLAGLQQMGELFKKRTLKKYYLCIVKGRITEPAHIRGYLVKDEKTNRVSLSKGGFSKDAKGLPIETEYVPIAWNEEMTLLKVHLITGRTHQIRAHLASTGHPLLGDYKYGSKKWNDRYKKEWKIEDQVLHAYQLTMPGMKKELENLSGKTFYAKVPEVFWKLIKETAWEHGTREALEVLH</sequence>
<dbReference type="Proteomes" id="UP000095439">
    <property type="component" value="Unassembled WGS sequence"/>
</dbReference>
<keyword evidence="5" id="KW-0694">RNA-binding</keyword>
<organism evidence="9 11">
    <name type="scientific">Dorea longicatena</name>
    <dbReference type="NCBI Taxonomy" id="88431"/>
    <lineage>
        <taxon>Bacteria</taxon>
        <taxon>Bacillati</taxon>
        <taxon>Bacillota</taxon>
        <taxon>Clostridia</taxon>
        <taxon>Lachnospirales</taxon>
        <taxon>Lachnospiraceae</taxon>
        <taxon>Dorea</taxon>
    </lineage>
</organism>
<dbReference type="Proteomes" id="UP000095380">
    <property type="component" value="Unassembled WGS sequence"/>
</dbReference>
<evidence type="ECO:0000313" key="8">
    <source>
        <dbReference type="EMBL" id="CUM98392.1"/>
    </source>
</evidence>
<dbReference type="InterPro" id="IPR006225">
    <property type="entry name" value="PsdUridine_synth_RluC/D"/>
</dbReference>
<comment type="function">
    <text evidence="6">Responsible for synthesis of pseudouridine from uracil.</text>
</comment>
<dbReference type="GeneID" id="93136891"/>
<dbReference type="PROSITE" id="PS50889">
    <property type="entry name" value="S4"/>
    <property type="match status" value="1"/>
</dbReference>
<dbReference type="GO" id="GO:0140098">
    <property type="term" value="F:catalytic activity, acting on RNA"/>
    <property type="evidence" value="ECO:0007669"/>
    <property type="project" value="UniProtKB-ARBA"/>
</dbReference>
<reference evidence="11 12" key="1">
    <citation type="submission" date="2015-09" db="EMBL/GenBank/DDBJ databases">
        <authorList>
            <consortium name="Pathogen Informatics"/>
        </authorList>
    </citation>
    <scope>NUCLEOTIDE SEQUENCE [LARGE SCALE GENOMIC DNA]</scope>
    <source>
        <strain evidence="9 11">2789STDY5608851</strain>
        <strain evidence="10 12">2789STDY5608866</strain>
        <strain evidence="8 13">2789STDY5834961</strain>
    </source>
</reference>
<dbReference type="Gene3D" id="3.30.2350.10">
    <property type="entry name" value="Pseudouridine synthase"/>
    <property type="match status" value="1"/>
</dbReference>
<dbReference type="SUPFAM" id="SSF55120">
    <property type="entry name" value="Pseudouridine synthase"/>
    <property type="match status" value="1"/>
</dbReference>
<dbReference type="InterPro" id="IPR036986">
    <property type="entry name" value="S4_RNA-bd_sf"/>
</dbReference>
<dbReference type="Gene3D" id="3.10.290.10">
    <property type="entry name" value="RNA-binding S4 domain"/>
    <property type="match status" value="1"/>
</dbReference>
<dbReference type="GO" id="GO:0001522">
    <property type="term" value="P:pseudouridine synthesis"/>
    <property type="evidence" value="ECO:0007669"/>
    <property type="project" value="InterPro"/>
</dbReference>